<keyword evidence="8" id="KW-0496">Mitochondrion</keyword>
<keyword evidence="10" id="KW-0472">Membrane</keyword>
<dbReference type="GO" id="GO:0008053">
    <property type="term" value="P:mitochondrial fusion"/>
    <property type="evidence" value="ECO:0007669"/>
    <property type="project" value="TreeGrafter"/>
</dbReference>
<name>A0AAV5RIN2_STABA</name>
<dbReference type="InterPro" id="IPR027094">
    <property type="entry name" value="Mitofusin_fam"/>
</dbReference>
<comment type="catalytic activity">
    <reaction evidence="11">
        <text>GTP + H2O = GDP + phosphate + H(+)</text>
        <dbReference type="Rhea" id="RHEA:19669"/>
        <dbReference type="ChEBI" id="CHEBI:15377"/>
        <dbReference type="ChEBI" id="CHEBI:15378"/>
        <dbReference type="ChEBI" id="CHEBI:37565"/>
        <dbReference type="ChEBI" id="CHEBI:43474"/>
        <dbReference type="ChEBI" id="CHEBI:58189"/>
    </reaction>
</comment>
<dbReference type="SUPFAM" id="SSF52540">
    <property type="entry name" value="P-loop containing nucleoside triphosphate hydrolases"/>
    <property type="match status" value="1"/>
</dbReference>
<comment type="caution">
    <text evidence="15">The sequence shown here is derived from an EMBL/GenBank/DDBJ whole genome shotgun (WGS) entry which is preliminary data.</text>
</comment>
<evidence type="ECO:0000256" key="10">
    <source>
        <dbReference type="ARBA" id="ARBA00023136"/>
    </source>
</evidence>
<dbReference type="GO" id="GO:0051646">
    <property type="term" value="P:mitochondrion localization"/>
    <property type="evidence" value="ECO:0007669"/>
    <property type="project" value="TreeGrafter"/>
</dbReference>
<evidence type="ECO:0000256" key="6">
    <source>
        <dbReference type="ARBA" id="ARBA00022989"/>
    </source>
</evidence>
<keyword evidence="7 12" id="KW-0175">Coiled coil</keyword>
<dbReference type="GO" id="GO:0005741">
    <property type="term" value="C:mitochondrial outer membrane"/>
    <property type="evidence" value="ECO:0007669"/>
    <property type="project" value="UniProtKB-SubCell"/>
</dbReference>
<evidence type="ECO:0000256" key="9">
    <source>
        <dbReference type="ARBA" id="ARBA00023134"/>
    </source>
</evidence>
<keyword evidence="9" id="KW-0342">GTP-binding</keyword>
<dbReference type="EMBL" id="BTGC01000003">
    <property type="protein sequence ID" value="GMM50456.1"/>
    <property type="molecule type" value="Genomic_DNA"/>
</dbReference>
<evidence type="ECO:0000256" key="1">
    <source>
        <dbReference type="ARBA" id="ARBA00004374"/>
    </source>
</evidence>
<feature type="coiled-coil region" evidence="12">
    <location>
        <begin position="447"/>
        <end position="474"/>
    </location>
</feature>
<dbReference type="AlphaFoldDB" id="A0AAV5RIN2"/>
<dbReference type="Proteomes" id="UP001362899">
    <property type="component" value="Unassembled WGS sequence"/>
</dbReference>
<keyword evidence="5" id="KW-0378">Hydrolase</keyword>
<evidence type="ECO:0000256" key="12">
    <source>
        <dbReference type="SAM" id="Coils"/>
    </source>
</evidence>
<accession>A0AAV5RIN2</accession>
<evidence type="ECO:0000256" key="13">
    <source>
        <dbReference type="SAM" id="MobiDB-lite"/>
    </source>
</evidence>
<feature type="region of interest" description="Disordered" evidence="13">
    <location>
        <begin position="345"/>
        <end position="378"/>
    </location>
</feature>
<organism evidence="15 16">
    <name type="scientific">Starmerella bacillaris</name>
    <name type="common">Yeast</name>
    <name type="synonym">Candida zemplinina</name>
    <dbReference type="NCBI Taxonomy" id="1247836"/>
    <lineage>
        <taxon>Eukaryota</taxon>
        <taxon>Fungi</taxon>
        <taxon>Dikarya</taxon>
        <taxon>Ascomycota</taxon>
        <taxon>Saccharomycotina</taxon>
        <taxon>Dipodascomycetes</taxon>
        <taxon>Dipodascales</taxon>
        <taxon>Trichomonascaceae</taxon>
        <taxon>Starmerella</taxon>
    </lineage>
</organism>
<dbReference type="GO" id="GO:0003924">
    <property type="term" value="F:GTPase activity"/>
    <property type="evidence" value="ECO:0007669"/>
    <property type="project" value="InterPro"/>
</dbReference>
<reference evidence="15 16" key="1">
    <citation type="journal article" date="2023" name="Elife">
        <title>Identification of key yeast species and microbe-microbe interactions impacting larval growth of Drosophila in the wild.</title>
        <authorList>
            <person name="Mure A."/>
            <person name="Sugiura Y."/>
            <person name="Maeda R."/>
            <person name="Honda K."/>
            <person name="Sakurai N."/>
            <person name="Takahashi Y."/>
            <person name="Watada M."/>
            <person name="Katoh T."/>
            <person name="Gotoh A."/>
            <person name="Gotoh Y."/>
            <person name="Taniguchi I."/>
            <person name="Nakamura K."/>
            <person name="Hayashi T."/>
            <person name="Katayama T."/>
            <person name="Uemura T."/>
            <person name="Hattori Y."/>
        </authorList>
    </citation>
    <scope>NUCLEOTIDE SEQUENCE [LARGE SCALE GENOMIC DNA]</scope>
    <source>
        <strain evidence="15 16">SB-73</strain>
    </source>
</reference>
<dbReference type="InterPro" id="IPR045063">
    <property type="entry name" value="Dynamin_N"/>
</dbReference>
<dbReference type="InterPro" id="IPR027417">
    <property type="entry name" value="P-loop_NTPase"/>
</dbReference>
<feature type="domain" description="Dynamin-type G" evidence="14">
    <location>
        <begin position="127"/>
        <end position="420"/>
    </location>
</feature>
<feature type="compositionally biased region" description="Polar residues" evidence="13">
    <location>
        <begin position="345"/>
        <end position="355"/>
    </location>
</feature>
<comment type="subcellular location">
    <subcellularLocation>
        <location evidence="1">Mitochondrion outer membrane</location>
        <topology evidence="1">Multi-pass membrane protein</topology>
    </subcellularLocation>
</comment>
<evidence type="ECO:0000256" key="5">
    <source>
        <dbReference type="ARBA" id="ARBA00022801"/>
    </source>
</evidence>
<dbReference type="Gene3D" id="3.40.50.300">
    <property type="entry name" value="P-loop containing nucleotide triphosphate hydrolases"/>
    <property type="match status" value="1"/>
</dbReference>
<keyword evidence="3" id="KW-0547">Nucleotide-binding</keyword>
<evidence type="ECO:0000256" key="3">
    <source>
        <dbReference type="ARBA" id="ARBA00022741"/>
    </source>
</evidence>
<dbReference type="GO" id="GO:0005525">
    <property type="term" value="F:GTP binding"/>
    <property type="evidence" value="ECO:0007669"/>
    <property type="project" value="UniProtKB-KW"/>
</dbReference>
<dbReference type="Pfam" id="PF00350">
    <property type="entry name" value="Dynamin_N"/>
    <property type="match status" value="1"/>
</dbReference>
<dbReference type="PANTHER" id="PTHR10465">
    <property type="entry name" value="TRANSMEMBRANE GTPASE FZO1"/>
    <property type="match status" value="1"/>
</dbReference>
<keyword evidence="6" id="KW-1133">Transmembrane helix</keyword>
<sequence length="750" mass="84078">MADEELNPDFIAHDGEIEEVDPNHIKEILAYHNGIILAEEQQRKFAANKQILDNWLHQTAALVTHLSRSSEKHKVYSVDGLNVLDLEIKLGARSSIVEDVGPVNVKVLQGKLELVNQRLQKLITRINDTASRVLVTGDLNSGKSSLCNALLRRRILPVDQQPCTEVFCEVVDWSSNNYIEEVHAVKSDREYDIADQSSYDFYSVAQLDDLVKERNKYKLLVIYIRDMRPPEKSLLANGSADIRLIDAPGLNVSSVTTTQLFGRQEEIDLVIFAVSAENHFTQSAMEFVDDTAQEKSLLFFAVNMFDKINDKERCRKRILDQIQDLAPETRKMADDLVHFVSSTAGFEDSASSDPQDPNSDGPEDPEDPENPDENPYVRDIDNLDAKVRSFVLEKRSATKLAPARTYLVNVLHDLKAISHASSVKAAEDSAAILSRLQEITPELDHLSRNLNTVYKQTENDCEQLLQTIQRDSEKDISRAVAGETTTMPPWKGVTDVFGYSDLVKSAILENVLQTVKNCEDKARSSVVQSVHNIYTIGITQVGPESVFQKVFVPNAMFTRRRDLAAHNVDVELSVVDLVRLPTYPISLPWKSDTNALVRATSGFTLFSLYQYMSYMSYIPRISEMSRVVPTKTVVVSAVAIAVAACAAFVLEELPKSVPQTLSTKIKHKLESEGYARRNADRITKECRTVLAMPLTDLKGAFSVVVNDRTREKLELERESRQLIEATTLFDSVDQNANDLILEANMMVLGS</sequence>
<evidence type="ECO:0000313" key="15">
    <source>
        <dbReference type="EMBL" id="GMM50456.1"/>
    </source>
</evidence>
<dbReference type="FunFam" id="3.40.50.300:FF:000638">
    <property type="entry name" value="Transmembrane GTPase Fzo1, putative"/>
    <property type="match status" value="1"/>
</dbReference>
<keyword evidence="2" id="KW-0812">Transmembrane</keyword>
<evidence type="ECO:0000256" key="7">
    <source>
        <dbReference type="ARBA" id="ARBA00023054"/>
    </source>
</evidence>
<evidence type="ECO:0000256" key="11">
    <source>
        <dbReference type="ARBA" id="ARBA00048548"/>
    </source>
</evidence>
<keyword evidence="4" id="KW-1000">Mitochondrion outer membrane</keyword>
<dbReference type="PANTHER" id="PTHR10465:SF0">
    <property type="entry name" value="SARCALUMENIN"/>
    <property type="match status" value="1"/>
</dbReference>
<gene>
    <name evidence="15" type="ORF">DASB73_014140</name>
</gene>
<evidence type="ECO:0000256" key="2">
    <source>
        <dbReference type="ARBA" id="ARBA00022692"/>
    </source>
</evidence>
<dbReference type="InterPro" id="IPR030381">
    <property type="entry name" value="G_DYNAMIN_dom"/>
</dbReference>
<evidence type="ECO:0000256" key="4">
    <source>
        <dbReference type="ARBA" id="ARBA00022787"/>
    </source>
</evidence>
<protein>
    <submittedName>
        <fullName evidence="15">Mitofusin</fullName>
    </submittedName>
</protein>
<evidence type="ECO:0000313" key="16">
    <source>
        <dbReference type="Proteomes" id="UP001362899"/>
    </source>
</evidence>
<evidence type="ECO:0000259" key="14">
    <source>
        <dbReference type="PROSITE" id="PS51718"/>
    </source>
</evidence>
<keyword evidence="16" id="KW-1185">Reference proteome</keyword>
<evidence type="ECO:0000256" key="8">
    <source>
        <dbReference type="ARBA" id="ARBA00023128"/>
    </source>
</evidence>
<proteinExistence type="predicted"/>
<dbReference type="PROSITE" id="PS51718">
    <property type="entry name" value="G_DYNAMIN_2"/>
    <property type="match status" value="1"/>
</dbReference>
<feature type="compositionally biased region" description="Acidic residues" evidence="13">
    <location>
        <begin position="361"/>
        <end position="372"/>
    </location>
</feature>